<dbReference type="OrthoDB" id="9816005at2"/>
<evidence type="ECO:0000313" key="11">
    <source>
        <dbReference type="EMBL" id="SNX45701.1"/>
    </source>
</evidence>
<dbReference type="PANTHER" id="PTHR33162">
    <property type="entry name" value="SEC-INDEPENDENT PROTEIN TRANSLOCASE PROTEIN TATA, CHLOROPLASTIC"/>
    <property type="match status" value="1"/>
</dbReference>
<gene>
    <name evidence="11" type="ORF">SAMN05421731_105256</name>
</gene>
<evidence type="ECO:0000256" key="2">
    <source>
        <dbReference type="ARBA" id="ARBA00022448"/>
    </source>
</evidence>
<keyword evidence="5" id="KW-0653">Protein transport</keyword>
<evidence type="ECO:0000256" key="8">
    <source>
        <dbReference type="ARBA" id="ARBA00023136"/>
    </source>
</evidence>
<dbReference type="GO" id="GO:0043953">
    <property type="term" value="P:protein transport by the Tat complex"/>
    <property type="evidence" value="ECO:0007669"/>
    <property type="project" value="InterPro"/>
</dbReference>
<protein>
    <submittedName>
        <fullName evidence="11">Sec-independent protein translocase protein TatB</fullName>
    </submittedName>
</protein>
<keyword evidence="6 10" id="KW-1133">Transmembrane helix</keyword>
<dbReference type="NCBIfam" id="TIGR01410">
    <property type="entry name" value="tatB"/>
    <property type="match status" value="1"/>
</dbReference>
<evidence type="ECO:0000256" key="9">
    <source>
        <dbReference type="SAM" id="Coils"/>
    </source>
</evidence>
<keyword evidence="7" id="KW-0811">Translocation</keyword>
<dbReference type="GO" id="GO:0016020">
    <property type="term" value="C:membrane"/>
    <property type="evidence" value="ECO:0007669"/>
    <property type="project" value="UniProtKB-SubCell"/>
</dbReference>
<keyword evidence="9" id="KW-0175">Coiled coil</keyword>
<accession>A0A240EAY3</accession>
<proteinExistence type="predicted"/>
<evidence type="ECO:0000256" key="1">
    <source>
        <dbReference type="ARBA" id="ARBA00004167"/>
    </source>
</evidence>
<feature type="coiled-coil region" evidence="9">
    <location>
        <begin position="56"/>
        <end position="94"/>
    </location>
</feature>
<feature type="transmembrane region" description="Helical" evidence="10">
    <location>
        <begin position="6"/>
        <end position="25"/>
    </location>
</feature>
<dbReference type="EMBL" id="OANT01000005">
    <property type="protein sequence ID" value="SNX45701.1"/>
    <property type="molecule type" value="Genomic_DNA"/>
</dbReference>
<evidence type="ECO:0000256" key="3">
    <source>
        <dbReference type="ARBA" id="ARBA00022475"/>
    </source>
</evidence>
<evidence type="ECO:0000313" key="12">
    <source>
        <dbReference type="Proteomes" id="UP000219042"/>
    </source>
</evidence>
<evidence type="ECO:0000256" key="10">
    <source>
        <dbReference type="SAM" id="Phobius"/>
    </source>
</evidence>
<reference evidence="12" key="1">
    <citation type="submission" date="2016-09" db="EMBL/GenBank/DDBJ databases">
        <authorList>
            <person name="Varghese N."/>
            <person name="Submissions S."/>
        </authorList>
    </citation>
    <scope>NUCLEOTIDE SEQUENCE [LARGE SCALE GENOMIC DNA]</scope>
    <source>
        <strain evidence="12">ANC 4466</strain>
    </source>
</reference>
<dbReference type="GO" id="GO:0008320">
    <property type="term" value="F:protein transmembrane transporter activity"/>
    <property type="evidence" value="ECO:0007669"/>
    <property type="project" value="InterPro"/>
</dbReference>
<keyword evidence="3" id="KW-1003">Cell membrane</keyword>
<keyword evidence="2" id="KW-0813">Transport</keyword>
<sequence>MFNISFGEIFVFLVIALIILGPEKLPQTLRSVMIKYQNFRKTLNKIQQDFENELELVELKQLMDQELKKIKENEEKLKAQLAQMQQDIDHFHDDTPRVKSTPHQSSALTYIFVQDHHIQVPYHKDFFIQSHEVKQVA</sequence>
<dbReference type="InterPro" id="IPR003369">
    <property type="entry name" value="TatA/B/E"/>
</dbReference>
<evidence type="ECO:0000256" key="4">
    <source>
        <dbReference type="ARBA" id="ARBA00022692"/>
    </source>
</evidence>
<dbReference type="PRINTS" id="PR01506">
    <property type="entry name" value="TATBPROTEIN"/>
</dbReference>
<organism evidence="11 12">
    <name type="scientific">Acinetobacter puyangensis</name>
    <dbReference type="NCBI Taxonomy" id="1096779"/>
    <lineage>
        <taxon>Bacteria</taxon>
        <taxon>Pseudomonadati</taxon>
        <taxon>Pseudomonadota</taxon>
        <taxon>Gammaproteobacteria</taxon>
        <taxon>Moraxellales</taxon>
        <taxon>Moraxellaceae</taxon>
        <taxon>Acinetobacter</taxon>
    </lineage>
</organism>
<comment type="subcellular location">
    <subcellularLocation>
        <location evidence="1">Membrane</location>
        <topology evidence="1">Single-pass membrane protein</topology>
    </subcellularLocation>
</comment>
<evidence type="ECO:0000256" key="5">
    <source>
        <dbReference type="ARBA" id="ARBA00022927"/>
    </source>
</evidence>
<keyword evidence="12" id="KW-1185">Reference proteome</keyword>
<evidence type="ECO:0000256" key="7">
    <source>
        <dbReference type="ARBA" id="ARBA00023010"/>
    </source>
</evidence>
<name>A0A240EAY3_9GAMM</name>
<dbReference type="AlphaFoldDB" id="A0A240EAY3"/>
<dbReference type="RefSeq" id="WP_097079460.1">
    <property type="nucleotide sequence ID" value="NZ_BAABHT010000005.1"/>
</dbReference>
<evidence type="ECO:0000256" key="6">
    <source>
        <dbReference type="ARBA" id="ARBA00022989"/>
    </source>
</evidence>
<keyword evidence="8 10" id="KW-0472">Membrane</keyword>
<dbReference type="InterPro" id="IPR018448">
    <property type="entry name" value="TatB"/>
</dbReference>
<dbReference type="Proteomes" id="UP000219042">
    <property type="component" value="Unassembled WGS sequence"/>
</dbReference>
<dbReference type="PANTHER" id="PTHR33162:SF1">
    <property type="entry name" value="SEC-INDEPENDENT PROTEIN TRANSLOCASE PROTEIN TATA, CHLOROPLASTIC"/>
    <property type="match status" value="1"/>
</dbReference>
<keyword evidence="4 10" id="KW-0812">Transmembrane</keyword>
<dbReference type="Gene3D" id="1.20.5.3310">
    <property type="match status" value="1"/>
</dbReference>
<dbReference type="Pfam" id="PF02416">
    <property type="entry name" value="TatA_B_E"/>
    <property type="match status" value="1"/>
</dbReference>